<gene>
    <name evidence="2" type="ORF">NBG84_35500</name>
</gene>
<dbReference type="RefSeq" id="WP_250923820.1">
    <property type="nucleotide sequence ID" value="NZ_JAMQAW010000078.1"/>
</dbReference>
<keyword evidence="3" id="KW-1185">Reference proteome</keyword>
<evidence type="ECO:0000256" key="1">
    <source>
        <dbReference type="SAM" id="MobiDB-lite"/>
    </source>
</evidence>
<evidence type="ECO:0000313" key="3">
    <source>
        <dbReference type="Proteomes" id="UP001431429"/>
    </source>
</evidence>
<comment type="caution">
    <text evidence="2">The sequence shown here is derived from an EMBL/GenBank/DDBJ whole genome shotgun (WGS) entry which is preliminary data.</text>
</comment>
<proteinExistence type="predicted"/>
<protein>
    <recommendedName>
        <fullName evidence="4">XRE family transcriptional regulator</fullName>
    </recommendedName>
</protein>
<dbReference type="SUPFAM" id="SSF48452">
    <property type="entry name" value="TPR-like"/>
    <property type="match status" value="1"/>
</dbReference>
<sequence>MVRTTVFSVLLGQFGLTAYEKFRPAFHDAAARASEAQRDPRLARVMVSRATFDRWSSGRLKGVPRREAATILRYLFDVPAEQLFEDADIASPAGGPSAEAGTVEFDGALEIGAQARLLTGSNADPALIAMVSRSLDRVVDRYEALGPQLLAGETRLLRGMLHTLLAGQQPPRARSELFRLAAQAAGLLGYMAVNASAPFATVSAYCTEAEVLAREIGDTEMEMWAAGTRSLGLYYTGRYHEADQAARAGIDLAPTSPQAIRLLVNGRARALARTGDRRGAEATIARAMTLSDRQTTLPAGVTSCIAFTPYSLARTLANAITARLALGDTPAVLDHAAEIDPLHPHGSLIRTSTSTPLGWSGPQPPHRHAGQTPSGLPIRTPRRQGRRLAPSATPGPADRRSGRGVRPPSPTKNKALKLRD</sequence>
<dbReference type="InterPro" id="IPR011990">
    <property type="entry name" value="TPR-like_helical_dom_sf"/>
</dbReference>
<evidence type="ECO:0008006" key="4">
    <source>
        <dbReference type="Google" id="ProtNLM"/>
    </source>
</evidence>
<dbReference type="Proteomes" id="UP001431429">
    <property type="component" value="Unassembled WGS sequence"/>
</dbReference>
<dbReference type="EMBL" id="JAMQAW010000078">
    <property type="protein sequence ID" value="MCM2393522.1"/>
    <property type="molecule type" value="Genomic_DNA"/>
</dbReference>
<name>A0ABT0UY71_9ACTN</name>
<dbReference type="Gene3D" id="1.25.40.10">
    <property type="entry name" value="Tetratricopeptide repeat domain"/>
    <property type="match status" value="1"/>
</dbReference>
<reference evidence="2" key="1">
    <citation type="submission" date="2022-06" db="EMBL/GenBank/DDBJ databases">
        <title>Genome public.</title>
        <authorList>
            <person name="Sun Q."/>
        </authorList>
    </citation>
    <scope>NUCLEOTIDE SEQUENCE</scope>
    <source>
        <strain evidence="2">CWNU-1</strain>
    </source>
</reference>
<organism evidence="2 3">
    <name type="scientific">Streptomyces albipurpureus</name>
    <dbReference type="NCBI Taxonomy" id="2897419"/>
    <lineage>
        <taxon>Bacteria</taxon>
        <taxon>Bacillati</taxon>
        <taxon>Actinomycetota</taxon>
        <taxon>Actinomycetes</taxon>
        <taxon>Kitasatosporales</taxon>
        <taxon>Streptomycetaceae</taxon>
        <taxon>Streptomyces</taxon>
    </lineage>
</organism>
<feature type="region of interest" description="Disordered" evidence="1">
    <location>
        <begin position="344"/>
        <end position="420"/>
    </location>
</feature>
<evidence type="ECO:0000313" key="2">
    <source>
        <dbReference type="EMBL" id="MCM2393522.1"/>
    </source>
</evidence>
<accession>A0ABT0UY71</accession>